<dbReference type="PRINTS" id="PR00368">
    <property type="entry name" value="FADPNR"/>
</dbReference>
<dbReference type="Pfam" id="PF07992">
    <property type="entry name" value="Pyr_redox_2"/>
    <property type="match status" value="1"/>
</dbReference>
<evidence type="ECO:0000256" key="1">
    <source>
        <dbReference type="ARBA" id="ARBA00001974"/>
    </source>
</evidence>
<dbReference type="Gene3D" id="3.50.50.60">
    <property type="entry name" value="FAD/NAD(P)-binding domain"/>
    <property type="match status" value="2"/>
</dbReference>
<comment type="cofactor">
    <cofactor evidence="1">
        <name>FAD</name>
        <dbReference type="ChEBI" id="CHEBI:57692"/>
    </cofactor>
</comment>
<sequence>MSSVVIIGAGHAGFNLAHLLRQNGFSGRVTLIGDEGGAPYQRPPLSKAYLMGKLDASGLTFRPDSFFDEQSIERIDGTATSIDRQTQRVHVEGHAPVAYDTLVLATGARRRELPVEGGTLQGVHGLATRADADRLKRALEDERHQPLVIGAGFIGLEFAAGARHFGFDVKVLDLAPRIMARAVSPAISIYFQQAHEQSGVQFLLETGIAHLEGKDGHVTHVVTTNGDRLQTDLVVAGIGVIPNDQLARHAGLAVENGIVVDEHLATSDPHIYAIGDCANFPDKALASRLRLESVQNATDQARALAALITSQERVPYDAVPWFWSDQGPLKLQIAGLGTGSDIFIEQRDDKGLSVFAFRDGQLAAVETANHAGNHMAARKLFGSELARPSADAVASPGFTLKDYVLRK</sequence>
<dbReference type="InterPro" id="IPR023753">
    <property type="entry name" value="FAD/NAD-binding_dom"/>
</dbReference>
<evidence type="ECO:0000313" key="8">
    <source>
        <dbReference type="Proteomes" id="UP000630142"/>
    </source>
</evidence>
<dbReference type="PANTHER" id="PTHR43557">
    <property type="entry name" value="APOPTOSIS-INDUCING FACTOR 1"/>
    <property type="match status" value="1"/>
</dbReference>
<reference evidence="7" key="1">
    <citation type="journal article" date="2014" name="Int. J. Syst. Evol. Microbiol.">
        <title>Complete genome sequence of Corynebacterium casei LMG S-19264T (=DSM 44701T), isolated from a smear-ripened cheese.</title>
        <authorList>
            <consortium name="US DOE Joint Genome Institute (JGI-PGF)"/>
            <person name="Walter F."/>
            <person name="Albersmeier A."/>
            <person name="Kalinowski J."/>
            <person name="Ruckert C."/>
        </authorList>
    </citation>
    <scope>NUCLEOTIDE SEQUENCE</scope>
    <source>
        <strain evidence="7">KCTC 42249</strain>
    </source>
</reference>
<keyword evidence="4" id="KW-0560">Oxidoreductase</keyword>
<dbReference type="PANTHER" id="PTHR43557:SF2">
    <property type="entry name" value="RIESKE DOMAIN-CONTAINING PROTEIN-RELATED"/>
    <property type="match status" value="1"/>
</dbReference>
<name>A0A8J3DT72_9HYPH</name>
<accession>A0A8J3DT72</accession>
<dbReference type="GO" id="GO:0005737">
    <property type="term" value="C:cytoplasm"/>
    <property type="evidence" value="ECO:0007669"/>
    <property type="project" value="TreeGrafter"/>
</dbReference>
<dbReference type="Proteomes" id="UP000630142">
    <property type="component" value="Unassembled WGS sequence"/>
</dbReference>
<dbReference type="Gene3D" id="3.30.390.30">
    <property type="match status" value="1"/>
</dbReference>
<dbReference type="InterPro" id="IPR050446">
    <property type="entry name" value="FAD-oxidoreductase/Apoptosis"/>
</dbReference>
<keyword evidence="2" id="KW-0285">Flavoprotein</keyword>
<reference evidence="7" key="2">
    <citation type="submission" date="2020-09" db="EMBL/GenBank/DDBJ databases">
        <authorList>
            <person name="Sun Q."/>
            <person name="Kim S."/>
        </authorList>
    </citation>
    <scope>NUCLEOTIDE SEQUENCE</scope>
    <source>
        <strain evidence="7">KCTC 42249</strain>
    </source>
</reference>
<feature type="domain" description="FAD/NAD(P)-binding" evidence="5">
    <location>
        <begin position="3"/>
        <end position="301"/>
    </location>
</feature>
<feature type="domain" description="Reductase C-terminal" evidence="6">
    <location>
        <begin position="321"/>
        <end position="403"/>
    </location>
</feature>
<protein>
    <submittedName>
        <fullName evidence="7">Oxidoreductase</fullName>
    </submittedName>
</protein>
<dbReference type="SUPFAM" id="SSF55424">
    <property type="entry name" value="FAD/NAD-linked reductases, dimerisation (C-terminal) domain"/>
    <property type="match status" value="1"/>
</dbReference>
<dbReference type="GO" id="GO:0016651">
    <property type="term" value="F:oxidoreductase activity, acting on NAD(P)H"/>
    <property type="evidence" value="ECO:0007669"/>
    <property type="project" value="TreeGrafter"/>
</dbReference>
<evidence type="ECO:0000256" key="4">
    <source>
        <dbReference type="ARBA" id="ARBA00023002"/>
    </source>
</evidence>
<keyword evidence="3" id="KW-0274">FAD</keyword>
<evidence type="ECO:0000259" key="6">
    <source>
        <dbReference type="Pfam" id="PF14759"/>
    </source>
</evidence>
<dbReference type="RefSeq" id="WP_189506936.1">
    <property type="nucleotide sequence ID" value="NZ_BMZQ01000005.1"/>
</dbReference>
<dbReference type="PRINTS" id="PR00411">
    <property type="entry name" value="PNDRDTASEI"/>
</dbReference>
<comment type="caution">
    <text evidence="7">The sequence shown here is derived from an EMBL/GenBank/DDBJ whole genome shotgun (WGS) entry which is preliminary data.</text>
</comment>
<dbReference type="Pfam" id="PF14759">
    <property type="entry name" value="Reductase_C"/>
    <property type="match status" value="1"/>
</dbReference>
<dbReference type="AlphaFoldDB" id="A0A8J3DT72"/>
<dbReference type="EMBL" id="BMZQ01000005">
    <property type="protein sequence ID" value="GHD22704.1"/>
    <property type="molecule type" value="Genomic_DNA"/>
</dbReference>
<evidence type="ECO:0000256" key="2">
    <source>
        <dbReference type="ARBA" id="ARBA00022630"/>
    </source>
</evidence>
<keyword evidence="8" id="KW-1185">Reference proteome</keyword>
<proteinExistence type="predicted"/>
<dbReference type="InterPro" id="IPR036188">
    <property type="entry name" value="FAD/NAD-bd_sf"/>
</dbReference>
<dbReference type="SUPFAM" id="SSF51905">
    <property type="entry name" value="FAD/NAD(P)-binding domain"/>
    <property type="match status" value="1"/>
</dbReference>
<evidence type="ECO:0000259" key="5">
    <source>
        <dbReference type="Pfam" id="PF07992"/>
    </source>
</evidence>
<dbReference type="InterPro" id="IPR028202">
    <property type="entry name" value="Reductase_C"/>
</dbReference>
<evidence type="ECO:0000313" key="7">
    <source>
        <dbReference type="EMBL" id="GHD22704.1"/>
    </source>
</evidence>
<gene>
    <name evidence="7" type="ORF">GCM10016234_37220</name>
</gene>
<dbReference type="InterPro" id="IPR016156">
    <property type="entry name" value="FAD/NAD-linked_Rdtase_dimer_sf"/>
</dbReference>
<evidence type="ECO:0000256" key="3">
    <source>
        <dbReference type="ARBA" id="ARBA00022827"/>
    </source>
</evidence>
<organism evidence="7 8">
    <name type="scientific">Tianweitania populi</name>
    <dbReference type="NCBI Taxonomy" id="1607949"/>
    <lineage>
        <taxon>Bacteria</taxon>
        <taxon>Pseudomonadati</taxon>
        <taxon>Pseudomonadota</taxon>
        <taxon>Alphaproteobacteria</taxon>
        <taxon>Hyphomicrobiales</taxon>
        <taxon>Phyllobacteriaceae</taxon>
        <taxon>Tianweitania</taxon>
    </lineage>
</organism>